<dbReference type="EMBL" id="QOIP01000010">
    <property type="protein sequence ID" value="RLU17545.1"/>
    <property type="molecule type" value="Genomic_DNA"/>
</dbReference>
<name>A0A3L8DAK9_OOCBI</name>
<sequence>MGTKQKLFISTSMIADAIIELYPFDFSRDTDVEQIFQYLKNASRQSKNSVWERICCCILPNKDERTIKSYVPKTYKIFLRYFEDILKLSQTLLKKVQNENCDESTPCTSHDSMIVSSSDALIVVDCSSDTNFDHFSEKPSNRTLTFLDTIAKTDSHEVVSNVKREDLPLKIISNETNACFENNDQESFIHQSNSDSSVSENFKSVDMWVTVPATFWQRFWSSDKRLAISKLLQVEAPSTVKNIMMANASEKLLEAGNLNDVYSLTILQKIASENNSKDDLDPNYYAYMRKLIDKTKENWKGTHIQGFIQQWSLEPFYVTLFTEKQIKILLSLGEGKTCCHFDATGSLFFSPPGITKRLYYYSLILPGNKDCGQFPVAELISSVHSTTYICHFFKLIAVSLKKLTTRTPAIEKIETDFSLALIQGAIEGLNGITLLDYLHRSYNDLVNKTDMVSSMTVLHICSTHMINTVIRKGSKICQNESQVRLAGMVITKLIHSRTLKSAEEIFCHAIKIFDF</sequence>
<dbReference type="Proteomes" id="UP000279307">
    <property type="component" value="Chromosome 10"/>
</dbReference>
<protein>
    <submittedName>
        <fullName evidence="1">Uncharacterized protein</fullName>
    </submittedName>
</protein>
<organism evidence="1">
    <name type="scientific">Ooceraea biroi</name>
    <name type="common">Clonal raider ant</name>
    <name type="synonym">Cerapachys biroi</name>
    <dbReference type="NCBI Taxonomy" id="2015173"/>
    <lineage>
        <taxon>Eukaryota</taxon>
        <taxon>Metazoa</taxon>
        <taxon>Ecdysozoa</taxon>
        <taxon>Arthropoda</taxon>
        <taxon>Hexapoda</taxon>
        <taxon>Insecta</taxon>
        <taxon>Pterygota</taxon>
        <taxon>Neoptera</taxon>
        <taxon>Endopterygota</taxon>
        <taxon>Hymenoptera</taxon>
        <taxon>Apocrita</taxon>
        <taxon>Aculeata</taxon>
        <taxon>Formicoidea</taxon>
        <taxon>Formicidae</taxon>
        <taxon>Dorylinae</taxon>
        <taxon>Ooceraea</taxon>
    </lineage>
</organism>
<reference evidence="1" key="2">
    <citation type="submission" date="2018-07" db="EMBL/GenBank/DDBJ databases">
        <authorList>
            <person name="Mckenzie S.K."/>
            <person name="Kronauer D.J.C."/>
        </authorList>
    </citation>
    <scope>NUCLEOTIDE SEQUENCE</scope>
    <source>
        <strain evidence="1">Clonal line C1</strain>
    </source>
</reference>
<gene>
    <name evidence="1" type="ORF">DMN91_009781</name>
</gene>
<reference evidence="1" key="1">
    <citation type="journal article" date="2018" name="Genome Res.">
        <title>The genomic architecture and molecular evolution of ant odorant receptors.</title>
        <authorList>
            <person name="McKenzie S.K."/>
            <person name="Kronauer D.J.C."/>
        </authorList>
    </citation>
    <scope>NUCLEOTIDE SEQUENCE [LARGE SCALE GENOMIC DNA]</scope>
    <source>
        <strain evidence="1">Clonal line C1</strain>
    </source>
</reference>
<comment type="caution">
    <text evidence="1">The sequence shown here is derived from an EMBL/GenBank/DDBJ whole genome shotgun (WGS) entry which is preliminary data.</text>
</comment>
<proteinExistence type="predicted"/>
<dbReference type="AlphaFoldDB" id="A0A3L8DAK9"/>
<accession>A0A3L8DAK9</accession>
<evidence type="ECO:0000313" key="1">
    <source>
        <dbReference type="EMBL" id="RLU17545.1"/>
    </source>
</evidence>